<dbReference type="EMBL" id="CP032330">
    <property type="protein sequence ID" value="QCO01833.1"/>
    <property type="molecule type" value="Genomic_DNA"/>
</dbReference>
<proteinExistence type="predicted"/>
<name>A0A4D8PUY7_AZOBR</name>
<dbReference type="Proteomes" id="UP000298596">
    <property type="component" value="Chromosome"/>
</dbReference>
<reference evidence="4 5" key="1">
    <citation type="submission" date="2018-09" db="EMBL/GenBank/DDBJ databases">
        <title>Whole genome based analysis of evolution and adaptive divergence in Indian and Brazilian strains of Azospirillum brasilense.</title>
        <authorList>
            <person name="Singh C."/>
            <person name="Tripathi A.K."/>
        </authorList>
    </citation>
    <scope>NUCLEOTIDE SEQUENCE [LARGE SCALE GENOMIC DNA]</scope>
    <source>
        <strain evidence="4 5">MTCC4036</strain>
    </source>
</reference>
<dbReference type="GO" id="GO:0016887">
    <property type="term" value="F:ATP hydrolysis activity"/>
    <property type="evidence" value="ECO:0007669"/>
    <property type="project" value="InterPro"/>
</dbReference>
<dbReference type="InterPro" id="IPR003439">
    <property type="entry name" value="ABC_transporter-like_ATP-bd"/>
</dbReference>
<dbReference type="PANTHER" id="PTHR43119:SF1">
    <property type="entry name" value="ABC TRANSPORTER DOMAIN-CONTAINING PROTEIN"/>
    <property type="match status" value="1"/>
</dbReference>
<gene>
    <name evidence="4" type="ORF">D3867_07145</name>
</gene>
<dbReference type="InterPro" id="IPR027417">
    <property type="entry name" value="P-loop_NTPase"/>
</dbReference>
<dbReference type="PROSITE" id="PS50893">
    <property type="entry name" value="ABC_TRANSPORTER_2"/>
    <property type="match status" value="1"/>
</dbReference>
<keyword evidence="1" id="KW-0547">Nucleotide-binding</keyword>
<dbReference type="AlphaFoldDB" id="A0A4D8PUY7"/>
<evidence type="ECO:0000313" key="4">
    <source>
        <dbReference type="EMBL" id="QCO01833.1"/>
    </source>
</evidence>
<evidence type="ECO:0000259" key="3">
    <source>
        <dbReference type="PROSITE" id="PS50893"/>
    </source>
</evidence>
<evidence type="ECO:0000313" key="5">
    <source>
        <dbReference type="Proteomes" id="UP000298596"/>
    </source>
</evidence>
<dbReference type="PANTHER" id="PTHR43119">
    <property type="entry name" value="ABC TRANSPORT PROTEIN ATP-BINDING COMPONENT-RELATED"/>
    <property type="match status" value="1"/>
</dbReference>
<accession>A0A4D8PUY7</accession>
<dbReference type="InterPro" id="IPR003593">
    <property type="entry name" value="AAA+_ATPase"/>
</dbReference>
<dbReference type="GO" id="GO:0005524">
    <property type="term" value="F:ATP binding"/>
    <property type="evidence" value="ECO:0007669"/>
    <property type="project" value="UniProtKB-KW"/>
</dbReference>
<keyword evidence="2 4" id="KW-0067">ATP-binding</keyword>
<dbReference type="SUPFAM" id="SSF52540">
    <property type="entry name" value="P-loop containing nucleoside triphosphate hydrolases"/>
    <property type="match status" value="1"/>
</dbReference>
<protein>
    <submittedName>
        <fullName evidence="4">ATP-binding cassette domain-containing protein</fullName>
    </submittedName>
</protein>
<dbReference type="SMART" id="SM00382">
    <property type="entry name" value="AAA"/>
    <property type="match status" value="1"/>
</dbReference>
<sequence>MLSVRNLSTTVLKPASFQVEAGECVSVQGKSGSGKSVLLRALADLDPSTGEVRLNGDLRENMPAPLWRRRVTYVAAESGWWEDRVGTHFAQPDRAAVLAGALGLPGEVMDWPVARLSTGERQRLALVRALVQRPEVLLLDEPTGALDAEATGWVEALLRAELARGAGVLIVTHAPEQAVRLARRHLHVADGVVADGVVTDSVMTKG</sequence>
<evidence type="ECO:0000256" key="1">
    <source>
        <dbReference type="ARBA" id="ARBA00022741"/>
    </source>
</evidence>
<dbReference type="Pfam" id="PF00005">
    <property type="entry name" value="ABC_tran"/>
    <property type="match status" value="1"/>
</dbReference>
<feature type="domain" description="ABC transporter" evidence="3">
    <location>
        <begin position="2"/>
        <end position="206"/>
    </location>
</feature>
<evidence type="ECO:0000256" key="2">
    <source>
        <dbReference type="ARBA" id="ARBA00022840"/>
    </source>
</evidence>
<organism evidence="4 5">
    <name type="scientific">Azospirillum brasilense</name>
    <dbReference type="NCBI Taxonomy" id="192"/>
    <lineage>
        <taxon>Bacteria</taxon>
        <taxon>Pseudomonadati</taxon>
        <taxon>Pseudomonadota</taxon>
        <taxon>Alphaproteobacteria</taxon>
        <taxon>Rhodospirillales</taxon>
        <taxon>Azospirillaceae</taxon>
        <taxon>Azospirillum</taxon>
    </lineage>
</organism>
<dbReference type="Gene3D" id="3.40.50.300">
    <property type="entry name" value="P-loop containing nucleotide triphosphate hydrolases"/>
    <property type="match status" value="1"/>
</dbReference>